<comment type="caution">
    <text evidence="7">The sequence shown here is derived from an EMBL/GenBank/DDBJ whole genome shotgun (WGS) entry which is preliminary data.</text>
</comment>
<name>A0ABP9DH50_9ACTN</name>
<protein>
    <submittedName>
        <fullName evidence="7">RNA-guided endonuclease TnpB family protein</fullName>
    </submittedName>
</protein>
<dbReference type="Pfam" id="PF07282">
    <property type="entry name" value="Cas12f1-like_TNB"/>
    <property type="match status" value="1"/>
</dbReference>
<reference evidence="8" key="1">
    <citation type="journal article" date="2019" name="Int. J. Syst. Evol. Microbiol.">
        <title>The Global Catalogue of Microorganisms (GCM) 10K type strain sequencing project: providing services to taxonomists for standard genome sequencing and annotation.</title>
        <authorList>
            <consortium name="The Broad Institute Genomics Platform"/>
            <consortium name="The Broad Institute Genome Sequencing Center for Infectious Disease"/>
            <person name="Wu L."/>
            <person name="Ma J."/>
        </authorList>
    </citation>
    <scope>NUCLEOTIDE SEQUENCE [LARGE SCALE GENOMIC DNA]</scope>
    <source>
        <strain evidence="8">JCM 13006</strain>
    </source>
</reference>
<evidence type="ECO:0000256" key="1">
    <source>
        <dbReference type="ARBA" id="ARBA00008761"/>
    </source>
</evidence>
<dbReference type="InterPro" id="IPR001959">
    <property type="entry name" value="Transposase"/>
</dbReference>
<keyword evidence="2" id="KW-0815">Transposition</keyword>
<evidence type="ECO:0000259" key="6">
    <source>
        <dbReference type="Pfam" id="PF07282"/>
    </source>
</evidence>
<dbReference type="GO" id="GO:0004519">
    <property type="term" value="F:endonuclease activity"/>
    <property type="evidence" value="ECO:0007669"/>
    <property type="project" value="UniProtKB-KW"/>
</dbReference>
<dbReference type="InterPro" id="IPR010095">
    <property type="entry name" value="Cas12f1-like_TNB"/>
</dbReference>
<organism evidence="7 8">
    <name type="scientific">Kitasatospora terrestris</name>
    <dbReference type="NCBI Taxonomy" id="258051"/>
    <lineage>
        <taxon>Bacteria</taxon>
        <taxon>Bacillati</taxon>
        <taxon>Actinomycetota</taxon>
        <taxon>Actinomycetes</taxon>
        <taxon>Kitasatosporales</taxon>
        <taxon>Streptomycetaceae</taxon>
        <taxon>Kitasatospora</taxon>
    </lineage>
</organism>
<keyword evidence="7" id="KW-0378">Hydrolase</keyword>
<feature type="domain" description="Cas12f1-like TNB" evidence="6">
    <location>
        <begin position="330"/>
        <end position="398"/>
    </location>
</feature>
<dbReference type="EMBL" id="BAABIS010000001">
    <property type="protein sequence ID" value="GAA4841503.1"/>
    <property type="molecule type" value="Genomic_DNA"/>
</dbReference>
<proteinExistence type="inferred from homology"/>
<evidence type="ECO:0000313" key="8">
    <source>
        <dbReference type="Proteomes" id="UP001501752"/>
    </source>
</evidence>
<sequence length="428" mass="47101">MERDLVRRRRGHKAPLDLTPEQVVALDDQGHAARAVWNLLHDWWTLAGKCPMRRASLALADQHIRQARIELPWLSVLPAQAAQQVLKQYHRAWINCWEGRAAAPNFKSRLRSRMAVDVPQGRDLQVKRLNRRWGQCRVPKLGLVRFRWIKDLPGVTKSGAAGRITGARLVKEPHGWYIVFRTETVVDTVRPKTTGTVVGIDRGVTVPLALSDGSKREHGPWLTDGETARLVRLERKAARQRRSCTPGQPVSNRLTRTYDQIARYRATAKRRATDWQHKTTADLAGMFAVVVVEDLAIANMVRSARGTVQDPGTNVRQKAGLSRAIAGEAWGRTVELLAYKLADRGGHLIKVPARGTSRRCSACGLTTPGSRTTQARFACKAPGCGYVINADTNAARNIEHAAGQAVAGLLSPLDDGDEASTSSGVAST</sequence>
<dbReference type="Pfam" id="PF01385">
    <property type="entry name" value="OrfB_IS605"/>
    <property type="match status" value="1"/>
</dbReference>
<evidence type="ECO:0000256" key="2">
    <source>
        <dbReference type="ARBA" id="ARBA00022578"/>
    </source>
</evidence>
<evidence type="ECO:0000259" key="5">
    <source>
        <dbReference type="Pfam" id="PF01385"/>
    </source>
</evidence>
<evidence type="ECO:0000256" key="4">
    <source>
        <dbReference type="ARBA" id="ARBA00023172"/>
    </source>
</evidence>
<feature type="domain" description="Probable transposase IS891/IS1136/IS1341" evidence="5">
    <location>
        <begin position="187"/>
        <end position="303"/>
    </location>
</feature>
<keyword evidence="3" id="KW-0238">DNA-binding</keyword>
<keyword evidence="4" id="KW-0233">DNA recombination</keyword>
<evidence type="ECO:0000256" key="3">
    <source>
        <dbReference type="ARBA" id="ARBA00023125"/>
    </source>
</evidence>
<dbReference type="RefSeq" id="WP_345696113.1">
    <property type="nucleotide sequence ID" value="NZ_BAABIS010000001.1"/>
</dbReference>
<dbReference type="Proteomes" id="UP001501752">
    <property type="component" value="Unassembled WGS sequence"/>
</dbReference>
<dbReference type="NCBIfam" id="NF040570">
    <property type="entry name" value="guided_TnpB"/>
    <property type="match status" value="1"/>
</dbReference>
<evidence type="ECO:0000313" key="7">
    <source>
        <dbReference type="EMBL" id="GAA4841503.1"/>
    </source>
</evidence>
<accession>A0ABP9DH50</accession>
<comment type="similarity">
    <text evidence="1">In the C-terminal section; belongs to the transposase 35 family.</text>
</comment>
<keyword evidence="7" id="KW-0540">Nuclease</keyword>
<keyword evidence="8" id="KW-1185">Reference proteome</keyword>
<keyword evidence="7" id="KW-0255">Endonuclease</keyword>
<gene>
    <name evidence="7" type="ORF">GCM10023235_16560</name>
</gene>